<dbReference type="Proteomes" id="UP000642070">
    <property type="component" value="Unassembled WGS sequence"/>
</dbReference>
<reference evidence="2" key="1">
    <citation type="journal article" date="2014" name="Int. J. Syst. Evol. Microbiol.">
        <title>Complete genome sequence of Corynebacterium casei LMG S-19264T (=DSM 44701T), isolated from a smear-ripened cheese.</title>
        <authorList>
            <consortium name="US DOE Joint Genome Institute (JGI-PGF)"/>
            <person name="Walter F."/>
            <person name="Albersmeier A."/>
            <person name="Kalinowski J."/>
            <person name="Ruckert C."/>
        </authorList>
    </citation>
    <scope>NUCLEOTIDE SEQUENCE</scope>
    <source>
        <strain evidence="2">JCM 19831</strain>
    </source>
</reference>
<evidence type="ECO:0000313" key="3">
    <source>
        <dbReference type="Proteomes" id="UP000642070"/>
    </source>
</evidence>
<evidence type="ECO:0008006" key="4">
    <source>
        <dbReference type="Google" id="ProtNLM"/>
    </source>
</evidence>
<gene>
    <name evidence="2" type="ORF">GCM10007977_031310</name>
</gene>
<evidence type="ECO:0000256" key="1">
    <source>
        <dbReference type="SAM" id="SignalP"/>
    </source>
</evidence>
<comment type="caution">
    <text evidence="2">The sequence shown here is derived from an EMBL/GenBank/DDBJ whole genome shotgun (WGS) entry which is preliminary data.</text>
</comment>
<dbReference type="InterPro" id="IPR035992">
    <property type="entry name" value="Ricin_B-like_lectins"/>
</dbReference>
<proteinExistence type="predicted"/>
<reference evidence="2" key="2">
    <citation type="submission" date="2020-09" db="EMBL/GenBank/DDBJ databases">
        <authorList>
            <person name="Sun Q."/>
            <person name="Ohkuma M."/>
        </authorList>
    </citation>
    <scope>NUCLEOTIDE SEQUENCE</scope>
    <source>
        <strain evidence="2">JCM 19831</strain>
    </source>
</reference>
<keyword evidence="1" id="KW-0732">Signal</keyword>
<protein>
    <recommendedName>
        <fullName evidence="4">Ricin B lectin domain-containing protein</fullName>
    </recommendedName>
</protein>
<dbReference type="SUPFAM" id="SSF50370">
    <property type="entry name" value="Ricin B-like lectins"/>
    <property type="match status" value="1"/>
</dbReference>
<evidence type="ECO:0000313" key="2">
    <source>
        <dbReference type="EMBL" id="GGM27768.1"/>
    </source>
</evidence>
<feature type="chain" id="PRO_5037619065" description="Ricin B lectin domain-containing protein" evidence="1">
    <location>
        <begin position="33"/>
        <end position="152"/>
    </location>
</feature>
<dbReference type="CDD" id="cd23415">
    <property type="entry name" value="beta-trefoil_Ricin_AH"/>
    <property type="match status" value="1"/>
</dbReference>
<dbReference type="Gene3D" id="2.80.10.50">
    <property type="match status" value="1"/>
</dbReference>
<organism evidence="2 3">
    <name type="scientific">Dactylosporangium sucinum</name>
    <dbReference type="NCBI Taxonomy" id="1424081"/>
    <lineage>
        <taxon>Bacteria</taxon>
        <taxon>Bacillati</taxon>
        <taxon>Actinomycetota</taxon>
        <taxon>Actinomycetes</taxon>
        <taxon>Micromonosporales</taxon>
        <taxon>Micromonosporaceae</taxon>
        <taxon>Dactylosporangium</taxon>
    </lineage>
</organism>
<feature type="signal peptide" evidence="1">
    <location>
        <begin position="1"/>
        <end position="32"/>
    </location>
</feature>
<name>A0A917WTP2_9ACTN</name>
<dbReference type="AlphaFoldDB" id="A0A917WTP2"/>
<dbReference type="RefSeq" id="WP_190250548.1">
    <property type="nucleotide sequence ID" value="NZ_BMPI01000013.1"/>
</dbReference>
<sequence length="152" mass="16867">MRSLLRRITAGLLASIAVTGALVVASVAPASADTFGSWRYLRNGATDYCLATDWSTSVYTWSGCNGAQRWREVYVDGFPNTWMLQNEVTGRCLRQVDYFHVVSAVCNGGLIDFYWFGTVYIHSANTFGVLVSDYSGAVSLFNDSPPANQYWY</sequence>
<accession>A0A917WTP2</accession>
<keyword evidence="3" id="KW-1185">Reference proteome</keyword>
<dbReference type="EMBL" id="BMPI01000013">
    <property type="protein sequence ID" value="GGM27768.1"/>
    <property type="molecule type" value="Genomic_DNA"/>
</dbReference>